<dbReference type="Proteomes" id="UP000051643">
    <property type="component" value="Unassembled WGS sequence"/>
</dbReference>
<evidence type="ECO:0000313" key="4">
    <source>
        <dbReference type="Proteomes" id="UP000051643"/>
    </source>
</evidence>
<name>A0A0Q9Z527_9FLAO</name>
<feature type="domain" description="GIY-YIG" evidence="2">
    <location>
        <begin position="1"/>
        <end position="77"/>
    </location>
</feature>
<sequence>MHYLYILYSKKLDRFYIGETSDIKARIQKHHSKHYKQAFTGKADDWELVLKFETLSKEDAIFLEKFIKRMKSKKFIRKIVDNPGILKDILEKK</sequence>
<evidence type="ECO:0000256" key="1">
    <source>
        <dbReference type="ARBA" id="ARBA00007435"/>
    </source>
</evidence>
<dbReference type="AlphaFoldDB" id="A0A0Q9Z527"/>
<dbReference type="PANTHER" id="PTHR34477:SF1">
    <property type="entry name" value="UPF0213 PROTEIN YHBQ"/>
    <property type="match status" value="1"/>
</dbReference>
<evidence type="ECO:0000313" key="3">
    <source>
        <dbReference type="EMBL" id="KRG27989.1"/>
    </source>
</evidence>
<protein>
    <submittedName>
        <fullName evidence="3">Excinuclease ABC subunit C</fullName>
    </submittedName>
</protein>
<keyword evidence="4" id="KW-1185">Reference proteome</keyword>
<dbReference type="OrthoDB" id="1495241at2"/>
<proteinExistence type="inferred from homology"/>
<dbReference type="InterPro" id="IPR035901">
    <property type="entry name" value="GIY-YIG_endonuc_sf"/>
</dbReference>
<dbReference type="CDD" id="cd10449">
    <property type="entry name" value="GIY-YIG_SLX1_like"/>
    <property type="match status" value="1"/>
</dbReference>
<gene>
    <name evidence="3" type="ORF">APR42_09600</name>
</gene>
<comment type="similarity">
    <text evidence="1">Belongs to the UPF0213 family.</text>
</comment>
<accession>A0A0Q9Z527</accession>
<dbReference type="Gene3D" id="3.40.1440.10">
    <property type="entry name" value="GIY-YIG endonuclease"/>
    <property type="match status" value="1"/>
</dbReference>
<comment type="caution">
    <text evidence="3">The sequence shown here is derived from an EMBL/GenBank/DDBJ whole genome shotgun (WGS) entry which is preliminary data.</text>
</comment>
<dbReference type="STRING" id="270918.APR42_09600"/>
<dbReference type="PANTHER" id="PTHR34477">
    <property type="entry name" value="UPF0213 PROTEIN YHBQ"/>
    <property type="match status" value="1"/>
</dbReference>
<organism evidence="3 4">
    <name type="scientific">Salegentibacter mishustinae</name>
    <dbReference type="NCBI Taxonomy" id="270918"/>
    <lineage>
        <taxon>Bacteria</taxon>
        <taxon>Pseudomonadati</taxon>
        <taxon>Bacteroidota</taxon>
        <taxon>Flavobacteriia</taxon>
        <taxon>Flavobacteriales</taxon>
        <taxon>Flavobacteriaceae</taxon>
        <taxon>Salegentibacter</taxon>
    </lineage>
</organism>
<dbReference type="PROSITE" id="PS50164">
    <property type="entry name" value="GIY_YIG"/>
    <property type="match status" value="1"/>
</dbReference>
<reference evidence="3" key="1">
    <citation type="submission" date="2015-10" db="EMBL/GenBank/DDBJ databases">
        <title>Draft genome sequence of Salegentibacter mishustinae KCTC 12263.</title>
        <authorList>
            <person name="Lin W."/>
            <person name="Zheng Q."/>
        </authorList>
    </citation>
    <scope>NUCLEOTIDE SEQUENCE [LARGE SCALE GENOMIC DNA]</scope>
    <source>
        <strain evidence="3">KCTC 12263</strain>
    </source>
</reference>
<dbReference type="Pfam" id="PF01541">
    <property type="entry name" value="GIY-YIG"/>
    <property type="match status" value="1"/>
</dbReference>
<dbReference type="RefSeq" id="WP_057482662.1">
    <property type="nucleotide sequence ID" value="NZ_BMWR01000004.1"/>
</dbReference>
<dbReference type="EMBL" id="LKTP01000034">
    <property type="protein sequence ID" value="KRG27989.1"/>
    <property type="molecule type" value="Genomic_DNA"/>
</dbReference>
<dbReference type="InterPro" id="IPR050190">
    <property type="entry name" value="UPF0213_domain"/>
</dbReference>
<dbReference type="SUPFAM" id="SSF82771">
    <property type="entry name" value="GIY-YIG endonuclease"/>
    <property type="match status" value="1"/>
</dbReference>
<evidence type="ECO:0000259" key="2">
    <source>
        <dbReference type="PROSITE" id="PS50164"/>
    </source>
</evidence>
<dbReference type="InterPro" id="IPR000305">
    <property type="entry name" value="GIY-YIG_endonuc"/>
</dbReference>